<keyword evidence="5 7" id="KW-1133">Transmembrane helix</keyword>
<keyword evidence="9" id="KW-1185">Reference proteome</keyword>
<evidence type="ECO:0000256" key="4">
    <source>
        <dbReference type="ARBA" id="ARBA00022692"/>
    </source>
</evidence>
<dbReference type="OrthoDB" id="15513at2157"/>
<evidence type="ECO:0000256" key="7">
    <source>
        <dbReference type="SAM" id="Phobius"/>
    </source>
</evidence>
<dbReference type="RefSeq" id="WP_058939056.1">
    <property type="nucleotide sequence ID" value="NZ_LLYW01000025.1"/>
</dbReference>
<evidence type="ECO:0000256" key="5">
    <source>
        <dbReference type="ARBA" id="ARBA00022989"/>
    </source>
</evidence>
<gene>
    <name evidence="8" type="ORF">APY94_07590</name>
</gene>
<comment type="similarity">
    <text evidence="2">Belongs to the UPF0104 family.</text>
</comment>
<keyword evidence="6 7" id="KW-0472">Membrane</keyword>
<evidence type="ECO:0000256" key="6">
    <source>
        <dbReference type="ARBA" id="ARBA00023136"/>
    </source>
</evidence>
<feature type="transmembrane region" description="Helical" evidence="7">
    <location>
        <begin position="225"/>
        <end position="252"/>
    </location>
</feature>
<dbReference type="NCBIfam" id="TIGR00374">
    <property type="entry name" value="flippase-like domain"/>
    <property type="match status" value="1"/>
</dbReference>
<comment type="subcellular location">
    <subcellularLocation>
        <location evidence="1">Cell membrane</location>
        <topology evidence="1">Multi-pass membrane protein</topology>
    </subcellularLocation>
</comment>
<evidence type="ECO:0000256" key="2">
    <source>
        <dbReference type="ARBA" id="ARBA00011061"/>
    </source>
</evidence>
<dbReference type="Proteomes" id="UP000053462">
    <property type="component" value="Unassembled WGS sequence"/>
</dbReference>
<keyword evidence="4 7" id="KW-0812">Transmembrane</keyword>
<sequence length="355" mass="40067">MDWKKYSLLGLGLLIIILLVWWAGLKDVIEILKGARLEYFALAILAYVAAVIMWALRWRVLLKSLGIDAPFRTIVAGLFVGVFINNVTPGARGGGEPVRMYYISKHTKQPYGHVFATIMMDRIMDVIPVVVMLLLATIYVYNLGSFSLTLTLLLLDVFFAIITLATVGILLSERKTKRILYWFYRLFGKITPKKAAKYEEKFVHAVEVSVPQFQENFKLLMRHKVAFTLSLIYSFAFWFLVLLRSYFIFISINSPIKLLDVMVVQMIGIVVGMFMIIPGGAGIIEAINSAVYVLLGINKEIAVTATLLERLISYWAPTAIGGGIMTHFGIKVSQDKKKLEAEDDNDINDEPQQRV</sequence>
<organism evidence="8 9">
    <name type="scientific">Thermococcus celericrescens</name>
    <dbReference type="NCBI Taxonomy" id="227598"/>
    <lineage>
        <taxon>Archaea</taxon>
        <taxon>Methanobacteriati</taxon>
        <taxon>Methanobacteriota</taxon>
        <taxon>Thermococci</taxon>
        <taxon>Thermococcales</taxon>
        <taxon>Thermococcaceae</taxon>
        <taxon>Thermococcus</taxon>
    </lineage>
</organism>
<feature type="transmembrane region" description="Helical" evidence="7">
    <location>
        <begin position="147"/>
        <end position="171"/>
    </location>
</feature>
<dbReference type="EMBL" id="LLYW01000025">
    <property type="protein sequence ID" value="KUH33122.1"/>
    <property type="molecule type" value="Genomic_DNA"/>
</dbReference>
<evidence type="ECO:0000256" key="1">
    <source>
        <dbReference type="ARBA" id="ARBA00004651"/>
    </source>
</evidence>
<evidence type="ECO:0000256" key="3">
    <source>
        <dbReference type="ARBA" id="ARBA00022475"/>
    </source>
</evidence>
<accession>A0A100XXJ0</accession>
<dbReference type="Pfam" id="PF03706">
    <property type="entry name" value="LPG_synthase_TM"/>
    <property type="match status" value="1"/>
</dbReference>
<dbReference type="AlphaFoldDB" id="A0A100XXJ0"/>
<proteinExistence type="inferred from homology"/>
<dbReference type="PANTHER" id="PTHR39087:SF2">
    <property type="entry name" value="UPF0104 MEMBRANE PROTEIN MJ1595"/>
    <property type="match status" value="1"/>
</dbReference>
<evidence type="ECO:0008006" key="10">
    <source>
        <dbReference type="Google" id="ProtNLM"/>
    </source>
</evidence>
<dbReference type="STRING" id="227598.APY94_07590"/>
<keyword evidence="3" id="KW-1003">Cell membrane</keyword>
<comment type="caution">
    <text evidence="8">The sequence shown here is derived from an EMBL/GenBank/DDBJ whole genome shotgun (WGS) entry which is preliminary data.</text>
</comment>
<reference evidence="8 9" key="1">
    <citation type="submission" date="2015-10" db="EMBL/GenBank/DDBJ databases">
        <title>Draft genome sequence of Thermococcus celericrescens strain DSM 17994.</title>
        <authorList>
            <person name="Hong S.-J."/>
            <person name="Park C.-E."/>
            <person name="Shin J.-H."/>
        </authorList>
    </citation>
    <scope>NUCLEOTIDE SEQUENCE [LARGE SCALE GENOMIC DNA]</scope>
    <source>
        <strain evidence="8 9">DSM 17994</strain>
    </source>
</reference>
<dbReference type="InterPro" id="IPR022791">
    <property type="entry name" value="L-PG_synthase/AglD"/>
</dbReference>
<feature type="transmembrane region" description="Helical" evidence="7">
    <location>
        <begin position="37"/>
        <end position="57"/>
    </location>
</feature>
<protein>
    <recommendedName>
        <fullName evidence="10">TIGR00374 family protein</fullName>
    </recommendedName>
</protein>
<name>A0A100XXJ0_9EURY</name>
<evidence type="ECO:0000313" key="9">
    <source>
        <dbReference type="Proteomes" id="UP000053462"/>
    </source>
</evidence>
<feature type="transmembrane region" description="Helical" evidence="7">
    <location>
        <begin position="258"/>
        <end position="277"/>
    </location>
</feature>
<evidence type="ECO:0000313" key="8">
    <source>
        <dbReference type="EMBL" id="KUH33122.1"/>
    </source>
</evidence>
<dbReference type="PANTHER" id="PTHR39087">
    <property type="entry name" value="UPF0104 MEMBRANE PROTEIN MJ1595"/>
    <property type="match status" value="1"/>
</dbReference>
<dbReference type="GO" id="GO:0005886">
    <property type="term" value="C:plasma membrane"/>
    <property type="evidence" value="ECO:0007669"/>
    <property type="project" value="UniProtKB-SubCell"/>
</dbReference>
<feature type="transmembrane region" description="Helical" evidence="7">
    <location>
        <begin position="123"/>
        <end position="141"/>
    </location>
</feature>
<feature type="transmembrane region" description="Helical" evidence="7">
    <location>
        <begin position="6"/>
        <end position="25"/>
    </location>
</feature>